<dbReference type="KEGG" id="nbe:Back2_09590"/>
<reference evidence="1 2" key="1">
    <citation type="submission" date="2018-11" db="EMBL/GenBank/DDBJ databases">
        <title>Complete genome sequence of Nocardioides baekrokdamisoli strain KCTC 39748.</title>
        <authorList>
            <person name="Kang S.W."/>
            <person name="Lee K.C."/>
            <person name="Kim K.K."/>
            <person name="Kim J.S."/>
            <person name="Kim D.S."/>
            <person name="Ko S.H."/>
            <person name="Yang S.H."/>
            <person name="Shin Y.K."/>
            <person name="Lee J.S."/>
        </authorList>
    </citation>
    <scope>NUCLEOTIDE SEQUENCE [LARGE SCALE GENOMIC DNA]</scope>
    <source>
        <strain evidence="1 2">KCTC 39748</strain>
    </source>
</reference>
<proteinExistence type="predicted"/>
<dbReference type="RefSeq" id="WP_125567245.1">
    <property type="nucleotide sequence ID" value="NZ_AP019307.1"/>
</dbReference>
<dbReference type="Proteomes" id="UP000271573">
    <property type="component" value="Chromosome"/>
</dbReference>
<dbReference type="SUPFAM" id="SSF46689">
    <property type="entry name" value="Homeodomain-like"/>
    <property type="match status" value="1"/>
</dbReference>
<gene>
    <name evidence="1" type="ORF">Back2_09590</name>
</gene>
<dbReference type="Gene3D" id="1.10.357.10">
    <property type="entry name" value="Tetracycline Repressor, domain 2"/>
    <property type="match status" value="1"/>
</dbReference>
<protein>
    <submittedName>
        <fullName evidence="1">Uncharacterized protein</fullName>
    </submittedName>
</protein>
<dbReference type="AlphaFoldDB" id="A0A3G9IE87"/>
<dbReference type="OrthoDB" id="116659at2"/>
<evidence type="ECO:0000313" key="2">
    <source>
        <dbReference type="Proteomes" id="UP000271573"/>
    </source>
</evidence>
<name>A0A3G9IE87_9ACTN</name>
<keyword evidence="2" id="KW-1185">Reference proteome</keyword>
<dbReference type="EMBL" id="AP019307">
    <property type="protein sequence ID" value="BBH16672.1"/>
    <property type="molecule type" value="Genomic_DNA"/>
</dbReference>
<dbReference type="InterPro" id="IPR009057">
    <property type="entry name" value="Homeodomain-like_sf"/>
</dbReference>
<sequence length="168" mass="18701">MFPNDLEADMVGRAIETIVLRRGLPAPSFRAIAREANATHSTVASWFGSKDEMLRRCGIEFARRHRDWLSRIAADGDLEAVAAPETAASDGVRVRSMWIGWARTCEGMEIGVRAVHQAEREVLRDALFWRTGSFPDAAEVTLIHRDVIGSWDLGVSLLDLPNVRKECA</sequence>
<accession>A0A3G9IE87</accession>
<evidence type="ECO:0000313" key="1">
    <source>
        <dbReference type="EMBL" id="BBH16672.1"/>
    </source>
</evidence>
<organism evidence="1 2">
    <name type="scientific">Nocardioides baekrokdamisoli</name>
    <dbReference type="NCBI Taxonomy" id="1804624"/>
    <lineage>
        <taxon>Bacteria</taxon>
        <taxon>Bacillati</taxon>
        <taxon>Actinomycetota</taxon>
        <taxon>Actinomycetes</taxon>
        <taxon>Propionibacteriales</taxon>
        <taxon>Nocardioidaceae</taxon>
        <taxon>Nocardioides</taxon>
    </lineage>
</organism>